<evidence type="ECO:0000256" key="4">
    <source>
        <dbReference type="ARBA" id="ARBA00023163"/>
    </source>
</evidence>
<dbReference type="EMBL" id="JBHSWG010000003">
    <property type="protein sequence ID" value="MFC6761523.1"/>
    <property type="molecule type" value="Genomic_DNA"/>
</dbReference>
<keyword evidence="2" id="KW-0805">Transcription regulation</keyword>
<dbReference type="PANTHER" id="PTHR30537:SF3">
    <property type="entry name" value="TRANSCRIPTIONAL REGULATORY PROTEIN"/>
    <property type="match status" value="1"/>
</dbReference>
<organism evidence="6 7">
    <name type="scientific">Sulfitobacter porphyrae</name>
    <dbReference type="NCBI Taxonomy" id="1246864"/>
    <lineage>
        <taxon>Bacteria</taxon>
        <taxon>Pseudomonadati</taxon>
        <taxon>Pseudomonadota</taxon>
        <taxon>Alphaproteobacteria</taxon>
        <taxon>Rhodobacterales</taxon>
        <taxon>Roseobacteraceae</taxon>
        <taxon>Sulfitobacter</taxon>
    </lineage>
</organism>
<name>A0ABW2B7J6_9RHOB</name>
<dbReference type="InterPro" id="IPR036388">
    <property type="entry name" value="WH-like_DNA-bd_sf"/>
</dbReference>
<protein>
    <submittedName>
        <fullName evidence="6">LysR family transcriptional regulator</fullName>
    </submittedName>
</protein>
<gene>
    <name evidence="6" type="ORF">ACFQFQ_22025</name>
</gene>
<comment type="caution">
    <text evidence="6">The sequence shown here is derived from an EMBL/GenBank/DDBJ whole genome shotgun (WGS) entry which is preliminary data.</text>
</comment>
<comment type="similarity">
    <text evidence="1">Belongs to the LysR transcriptional regulatory family.</text>
</comment>
<dbReference type="Gene3D" id="3.40.190.290">
    <property type="match status" value="1"/>
</dbReference>
<evidence type="ECO:0000313" key="7">
    <source>
        <dbReference type="Proteomes" id="UP001596353"/>
    </source>
</evidence>
<evidence type="ECO:0000256" key="3">
    <source>
        <dbReference type="ARBA" id="ARBA00023125"/>
    </source>
</evidence>
<evidence type="ECO:0000313" key="6">
    <source>
        <dbReference type="EMBL" id="MFC6761523.1"/>
    </source>
</evidence>
<dbReference type="PROSITE" id="PS50931">
    <property type="entry name" value="HTH_LYSR"/>
    <property type="match status" value="1"/>
</dbReference>
<evidence type="ECO:0000256" key="2">
    <source>
        <dbReference type="ARBA" id="ARBA00023015"/>
    </source>
</evidence>
<dbReference type="InterPro" id="IPR000847">
    <property type="entry name" value="LysR_HTH_N"/>
</dbReference>
<keyword evidence="4" id="KW-0804">Transcription</keyword>
<dbReference type="Gene3D" id="1.10.10.10">
    <property type="entry name" value="Winged helix-like DNA-binding domain superfamily/Winged helix DNA-binding domain"/>
    <property type="match status" value="1"/>
</dbReference>
<dbReference type="SUPFAM" id="SSF46785">
    <property type="entry name" value="Winged helix' DNA-binding domain"/>
    <property type="match status" value="1"/>
</dbReference>
<evidence type="ECO:0000256" key="1">
    <source>
        <dbReference type="ARBA" id="ARBA00009437"/>
    </source>
</evidence>
<accession>A0ABW2B7J6</accession>
<keyword evidence="3" id="KW-0238">DNA-binding</keyword>
<dbReference type="Pfam" id="PF03466">
    <property type="entry name" value="LysR_substrate"/>
    <property type="match status" value="1"/>
</dbReference>
<keyword evidence="7" id="KW-1185">Reference proteome</keyword>
<dbReference type="Pfam" id="PF00126">
    <property type="entry name" value="HTH_1"/>
    <property type="match status" value="1"/>
</dbReference>
<feature type="domain" description="HTH lysR-type" evidence="5">
    <location>
        <begin position="45"/>
        <end position="102"/>
    </location>
</feature>
<evidence type="ECO:0000259" key="5">
    <source>
        <dbReference type="PROSITE" id="PS50931"/>
    </source>
</evidence>
<reference evidence="7" key="1">
    <citation type="journal article" date="2019" name="Int. J. Syst. Evol. Microbiol.">
        <title>The Global Catalogue of Microorganisms (GCM) 10K type strain sequencing project: providing services to taxonomists for standard genome sequencing and annotation.</title>
        <authorList>
            <consortium name="The Broad Institute Genomics Platform"/>
            <consortium name="The Broad Institute Genome Sequencing Center for Infectious Disease"/>
            <person name="Wu L."/>
            <person name="Ma J."/>
        </authorList>
    </citation>
    <scope>NUCLEOTIDE SEQUENCE [LARGE SCALE GENOMIC DNA]</scope>
    <source>
        <strain evidence="7">CCUG 66188</strain>
    </source>
</reference>
<dbReference type="InterPro" id="IPR058163">
    <property type="entry name" value="LysR-type_TF_proteobact-type"/>
</dbReference>
<dbReference type="InterPro" id="IPR005119">
    <property type="entry name" value="LysR_subst-bd"/>
</dbReference>
<dbReference type="InterPro" id="IPR036390">
    <property type="entry name" value="WH_DNA-bd_sf"/>
</dbReference>
<dbReference type="Proteomes" id="UP001596353">
    <property type="component" value="Unassembled WGS sequence"/>
</dbReference>
<proteinExistence type="inferred from homology"/>
<sequence length="337" mass="37792">MENSFALMENKINSTLYSVCASLIHAPEKDYWLCRAIHFSYMENMEWDDLRYFLAVARTGSLSAAAEKLRASPSTVSRRVSQLERALSVSLFDHHQTGYTLTDDGTDLFFQAETVELSVTDLEMKVAGRDRQPEGHVKFATAENLANYVILPEIARFKARYPGIVLEVSTGIGSVSLSRREADLAVRLSRPEQGNVNIRRIGTQRFGLYGSPDYLSRQQREGRTDFDYIVWGEEFAHLPMMAWLDRMLMGRPPALIAHSLYGQLVAARAGLGLAVLPCFLGDPEPGLRKVELEGDMVEQEIWLVIHRSLAGSARVRAVADFMAELFAEKRALLEGTT</sequence>
<dbReference type="SUPFAM" id="SSF53850">
    <property type="entry name" value="Periplasmic binding protein-like II"/>
    <property type="match status" value="1"/>
</dbReference>
<dbReference type="PANTHER" id="PTHR30537">
    <property type="entry name" value="HTH-TYPE TRANSCRIPTIONAL REGULATOR"/>
    <property type="match status" value="1"/>
</dbReference>